<feature type="domain" description="HPt" evidence="2">
    <location>
        <begin position="24"/>
        <end position="117"/>
    </location>
</feature>
<organism evidence="3 4">
    <name type="scientific">Ruminococcus turbiniformis</name>
    <dbReference type="NCBI Taxonomy" id="2881258"/>
    <lineage>
        <taxon>Bacteria</taxon>
        <taxon>Bacillati</taxon>
        <taxon>Bacillota</taxon>
        <taxon>Clostridia</taxon>
        <taxon>Eubacteriales</taxon>
        <taxon>Oscillospiraceae</taxon>
        <taxon>Ruminococcus</taxon>
    </lineage>
</organism>
<keyword evidence="4" id="KW-1185">Reference proteome</keyword>
<dbReference type="InterPro" id="IPR008207">
    <property type="entry name" value="Sig_transdc_His_kin_Hpt_dom"/>
</dbReference>
<feature type="modified residue" description="Phosphohistidine" evidence="1">
    <location>
        <position position="63"/>
    </location>
</feature>
<evidence type="ECO:0000256" key="1">
    <source>
        <dbReference type="PROSITE-ProRule" id="PRU00110"/>
    </source>
</evidence>
<dbReference type="EMBL" id="JAJEQX010000050">
    <property type="protein sequence ID" value="MCC2256126.1"/>
    <property type="molecule type" value="Genomic_DNA"/>
</dbReference>
<reference evidence="3 4" key="1">
    <citation type="submission" date="2021-10" db="EMBL/GenBank/DDBJ databases">
        <title>Anaerobic single-cell dispensing facilitates the cultivation of human gut bacteria.</title>
        <authorList>
            <person name="Afrizal A."/>
        </authorList>
    </citation>
    <scope>NUCLEOTIDE SEQUENCE [LARGE SCALE GENOMIC DNA]</scope>
    <source>
        <strain evidence="3 4">CLA-AA-H200</strain>
    </source>
</reference>
<comment type="caution">
    <text evidence="3">The sequence shown here is derived from an EMBL/GenBank/DDBJ whole genome shotgun (WGS) entry which is preliminary data.</text>
</comment>
<evidence type="ECO:0000259" key="2">
    <source>
        <dbReference type="PROSITE" id="PS50894"/>
    </source>
</evidence>
<evidence type="ECO:0000313" key="4">
    <source>
        <dbReference type="Proteomes" id="UP001198151"/>
    </source>
</evidence>
<sequence>MNAEIRDRLTAAGADPDSAIARFMGNEGMYQKFALKFLDDKNYETLVNALESGDAKSAFEAAHTLKGVAGNLSFQALGEAVSELVEPLRAGDLEGAREKLPEFTRCYEEIVEILREWKA</sequence>
<evidence type="ECO:0000313" key="3">
    <source>
        <dbReference type="EMBL" id="MCC2256126.1"/>
    </source>
</evidence>
<accession>A0ABS8G1T4</accession>
<dbReference type="CDD" id="cd00088">
    <property type="entry name" value="HPT"/>
    <property type="match status" value="1"/>
</dbReference>
<name>A0ABS8G1T4_9FIRM</name>
<dbReference type="PROSITE" id="PS50894">
    <property type="entry name" value="HPT"/>
    <property type="match status" value="1"/>
</dbReference>
<proteinExistence type="predicted"/>
<keyword evidence="1" id="KW-0597">Phosphoprotein</keyword>
<dbReference type="RefSeq" id="WP_227709104.1">
    <property type="nucleotide sequence ID" value="NZ_JAJEQX010000050.1"/>
</dbReference>
<dbReference type="InterPro" id="IPR036641">
    <property type="entry name" value="HPT_dom_sf"/>
</dbReference>
<protein>
    <submittedName>
        <fullName evidence="3">Hpt domain-containing protein</fullName>
    </submittedName>
</protein>
<gene>
    <name evidence="3" type="ORF">LKD70_17200</name>
</gene>
<dbReference type="Proteomes" id="UP001198151">
    <property type="component" value="Unassembled WGS sequence"/>
</dbReference>
<dbReference type="Pfam" id="PF01627">
    <property type="entry name" value="Hpt"/>
    <property type="match status" value="1"/>
</dbReference>
<dbReference type="Gene3D" id="1.20.120.160">
    <property type="entry name" value="HPT domain"/>
    <property type="match status" value="1"/>
</dbReference>
<dbReference type="SUPFAM" id="SSF47226">
    <property type="entry name" value="Histidine-containing phosphotransfer domain, HPT domain"/>
    <property type="match status" value="1"/>
</dbReference>